<evidence type="ECO:0000256" key="9">
    <source>
        <dbReference type="ARBA" id="ARBA00030162"/>
    </source>
</evidence>
<dbReference type="EMBL" id="FWFW01000009">
    <property type="protein sequence ID" value="SLN53442.1"/>
    <property type="molecule type" value="Genomic_DNA"/>
</dbReference>
<dbReference type="Pfam" id="PF00293">
    <property type="entry name" value="NUDIX"/>
    <property type="match status" value="1"/>
</dbReference>
<dbReference type="EC" id="3.6.1.13" evidence="3"/>
<reference evidence="16 17" key="1">
    <citation type="submission" date="2017-03" db="EMBL/GenBank/DDBJ databases">
        <authorList>
            <person name="Afonso C.L."/>
            <person name="Miller P.J."/>
            <person name="Scott M.A."/>
            <person name="Spackman E."/>
            <person name="Goraichik I."/>
            <person name="Dimitrov K.M."/>
            <person name="Suarez D.L."/>
            <person name="Swayne D.E."/>
        </authorList>
    </citation>
    <scope>NUCLEOTIDE SEQUENCE [LARGE SCALE GENOMIC DNA]</scope>
    <source>
        <strain evidence="16 17">CECT 7971</strain>
    </source>
</reference>
<dbReference type="NCBIfam" id="TIGR00052">
    <property type="entry name" value="nudix-type nucleoside diphosphatase, YffH/AdpP family"/>
    <property type="match status" value="1"/>
</dbReference>
<gene>
    <name evidence="16" type="primary">nudF</name>
    <name evidence="16" type="ORF">PAM7971_02723</name>
</gene>
<dbReference type="Gene3D" id="3.90.79.10">
    <property type="entry name" value="Nucleoside Triphosphate Pyrophosphohydrolase"/>
    <property type="match status" value="1"/>
</dbReference>
<dbReference type="InterPro" id="IPR000086">
    <property type="entry name" value="NUDIX_hydrolase_dom"/>
</dbReference>
<evidence type="ECO:0000256" key="7">
    <source>
        <dbReference type="ARBA" id="ARBA00022842"/>
    </source>
</evidence>
<evidence type="ECO:0000256" key="12">
    <source>
        <dbReference type="ARBA" id="ARBA00049546"/>
    </source>
</evidence>
<dbReference type="PROSITE" id="PS51462">
    <property type="entry name" value="NUDIX"/>
    <property type="match status" value="1"/>
</dbReference>
<evidence type="ECO:0000313" key="16">
    <source>
        <dbReference type="EMBL" id="SLN53442.1"/>
    </source>
</evidence>
<evidence type="ECO:0000256" key="14">
    <source>
        <dbReference type="PIRSR" id="PIRSR604385-3"/>
    </source>
</evidence>
<evidence type="ECO:0000256" key="6">
    <source>
        <dbReference type="ARBA" id="ARBA00022801"/>
    </source>
</evidence>
<comment type="function">
    <text evidence="8">Acts on ADP-mannose and ADP-glucose as well as ADP-ribose. Prevents glycogen biosynthesis. The reaction catalyzed by this enzyme is a limiting step of the gluconeogenic process.</text>
</comment>
<dbReference type="Proteomes" id="UP000193307">
    <property type="component" value="Unassembled WGS sequence"/>
</dbReference>
<dbReference type="OrthoDB" id="5292471at2"/>
<dbReference type="AlphaFoldDB" id="A0A1Y5T674"/>
<dbReference type="GO" id="GO:0046872">
    <property type="term" value="F:metal ion binding"/>
    <property type="evidence" value="ECO:0007669"/>
    <property type="project" value="UniProtKB-KW"/>
</dbReference>
<dbReference type="GO" id="GO:0047631">
    <property type="term" value="F:ADP-ribose diphosphatase activity"/>
    <property type="evidence" value="ECO:0007669"/>
    <property type="project" value="UniProtKB-EC"/>
</dbReference>
<dbReference type="GO" id="GO:0019693">
    <property type="term" value="P:ribose phosphate metabolic process"/>
    <property type="evidence" value="ECO:0007669"/>
    <property type="project" value="TreeGrafter"/>
</dbReference>
<evidence type="ECO:0000256" key="1">
    <source>
        <dbReference type="ARBA" id="ARBA00001946"/>
    </source>
</evidence>
<proteinExistence type="inferred from homology"/>
<evidence type="ECO:0000256" key="4">
    <source>
        <dbReference type="ARBA" id="ARBA00013297"/>
    </source>
</evidence>
<keyword evidence="17" id="KW-1185">Reference proteome</keyword>
<dbReference type="GO" id="GO:0019144">
    <property type="term" value="F:ADP-sugar diphosphatase activity"/>
    <property type="evidence" value="ECO:0007669"/>
    <property type="project" value="TreeGrafter"/>
</dbReference>
<feature type="binding site" evidence="13">
    <location>
        <position position="193"/>
    </location>
    <ligand>
        <name>Mg(2+)</name>
        <dbReference type="ChEBI" id="CHEBI:18420"/>
        <label>1</label>
    </ligand>
</feature>
<keyword evidence="7 13" id="KW-0460">Magnesium</keyword>
<evidence type="ECO:0000256" key="8">
    <source>
        <dbReference type="ARBA" id="ARBA00025164"/>
    </source>
</evidence>
<dbReference type="InterPro" id="IPR004385">
    <property type="entry name" value="NDP_pyrophosphatase"/>
</dbReference>
<accession>A0A1Y5T674</accession>
<evidence type="ECO:0000256" key="2">
    <source>
        <dbReference type="ARBA" id="ARBA00007482"/>
    </source>
</evidence>
<dbReference type="PANTHER" id="PTHR11839:SF5">
    <property type="entry name" value="ADP-RIBOSE PYROPHOSPHATASE"/>
    <property type="match status" value="1"/>
</dbReference>
<feature type="binding site" evidence="13">
    <location>
        <position position="177"/>
    </location>
    <ligand>
        <name>Mg(2+)</name>
        <dbReference type="ChEBI" id="CHEBI:18420"/>
        <label>1</label>
    </ligand>
</feature>
<comment type="catalytic activity">
    <reaction evidence="12">
        <text>ADP-D-ribose + H2O = D-ribose 5-phosphate + AMP + 2 H(+)</text>
        <dbReference type="Rhea" id="RHEA:10412"/>
        <dbReference type="ChEBI" id="CHEBI:15377"/>
        <dbReference type="ChEBI" id="CHEBI:15378"/>
        <dbReference type="ChEBI" id="CHEBI:57967"/>
        <dbReference type="ChEBI" id="CHEBI:78346"/>
        <dbReference type="ChEBI" id="CHEBI:456215"/>
        <dbReference type="EC" id="3.6.1.13"/>
    </reaction>
</comment>
<evidence type="ECO:0000256" key="5">
    <source>
        <dbReference type="ARBA" id="ARBA00022723"/>
    </source>
</evidence>
<dbReference type="PANTHER" id="PTHR11839">
    <property type="entry name" value="UDP/ADP-SUGAR PYROPHOSPHATASE"/>
    <property type="match status" value="1"/>
</dbReference>
<feature type="short sequence motif" description="Nudix box" evidence="14">
    <location>
        <begin position="178"/>
        <end position="200"/>
    </location>
</feature>
<dbReference type="GO" id="GO:0005829">
    <property type="term" value="C:cytosol"/>
    <property type="evidence" value="ECO:0007669"/>
    <property type="project" value="TreeGrafter"/>
</dbReference>
<dbReference type="CDD" id="cd24155">
    <property type="entry name" value="NUDIX_ADPRase"/>
    <property type="match status" value="1"/>
</dbReference>
<evidence type="ECO:0000313" key="17">
    <source>
        <dbReference type="Proteomes" id="UP000193307"/>
    </source>
</evidence>
<name>A0A1Y5T674_9RHOB</name>
<organism evidence="16 17">
    <name type="scientific">Pacificibacter marinus</name>
    <dbReference type="NCBI Taxonomy" id="658057"/>
    <lineage>
        <taxon>Bacteria</taxon>
        <taxon>Pseudomonadati</taxon>
        <taxon>Pseudomonadota</taxon>
        <taxon>Alphaproteobacteria</taxon>
        <taxon>Rhodobacterales</taxon>
        <taxon>Roseobacteraceae</taxon>
        <taxon>Pacificibacter</taxon>
    </lineage>
</organism>
<feature type="binding site" evidence="13">
    <location>
        <position position="246"/>
    </location>
    <ligand>
        <name>Mg(2+)</name>
        <dbReference type="ChEBI" id="CHEBI:18420"/>
        <label>1</label>
    </ligand>
</feature>
<comment type="similarity">
    <text evidence="2">Belongs to the Nudix hydrolase family. NudF subfamily.</text>
</comment>
<evidence type="ECO:0000256" key="11">
    <source>
        <dbReference type="ARBA" id="ARBA00033056"/>
    </source>
</evidence>
<comment type="cofactor">
    <cofactor evidence="1 13">
        <name>Mg(2+)</name>
        <dbReference type="ChEBI" id="CHEBI:18420"/>
    </cofactor>
</comment>
<dbReference type="SUPFAM" id="SSF55811">
    <property type="entry name" value="Nudix"/>
    <property type="match status" value="1"/>
</dbReference>
<evidence type="ECO:0000256" key="3">
    <source>
        <dbReference type="ARBA" id="ARBA00012453"/>
    </source>
</evidence>
<evidence type="ECO:0000256" key="13">
    <source>
        <dbReference type="PIRSR" id="PIRSR604385-2"/>
    </source>
</evidence>
<protein>
    <recommendedName>
        <fullName evidence="4">ADP-ribose pyrophosphatase</fullName>
        <ecNumber evidence="3">3.6.1.13</ecNumber>
    </recommendedName>
    <alternativeName>
        <fullName evidence="9">ADP-ribose diphosphatase</fullName>
    </alternativeName>
    <alternativeName>
        <fullName evidence="11">ADP-ribose phosphohydrolase</fullName>
    </alternativeName>
    <alternativeName>
        <fullName evidence="10">Adenosine diphosphoribose pyrophosphatase</fullName>
    </alternativeName>
</protein>
<evidence type="ECO:0000256" key="10">
    <source>
        <dbReference type="ARBA" id="ARBA00030308"/>
    </source>
</evidence>
<feature type="domain" description="Nudix hydrolase" evidence="15">
    <location>
        <begin position="135"/>
        <end position="275"/>
    </location>
</feature>
<dbReference type="InterPro" id="IPR020084">
    <property type="entry name" value="NUDIX_hydrolase_CS"/>
</dbReference>
<dbReference type="STRING" id="658057.SAMN04488032_10933"/>
<feature type="binding site" evidence="13">
    <location>
        <position position="197"/>
    </location>
    <ligand>
        <name>Mg(2+)</name>
        <dbReference type="ChEBI" id="CHEBI:18420"/>
        <label>1</label>
    </ligand>
</feature>
<keyword evidence="6 16" id="KW-0378">Hydrolase</keyword>
<sequence length="289" mass="31658">MVLNSAFAGIKHLFSDDDFTYLQTALNGADSFITPELIIAAAHEVLAYKPFEPAQKVSQRRAMILVRANSRLLAQKGRPMGQGTALDRKGHGVEDVHVATKTYPYSDFFAVEDLRLSHKRFDRKMSAQMDRATFVSADSVTVLPFDPIRQRVLLIEQFRIGPFVRGDQHPWLLEPIAGRVDAGETLENAARREAVEEAGVTLGDLHCVGGYYPSPGALTEYVTSYVGIADLPDNVVGIGGLDTEHEDIASQILSLEDLLTLVDQGALDTGPLMVTALWLARHKDGLCPS</sequence>
<evidence type="ECO:0000259" key="15">
    <source>
        <dbReference type="PROSITE" id="PS51462"/>
    </source>
</evidence>
<keyword evidence="5 13" id="KW-0479">Metal-binding</keyword>
<dbReference type="InterPro" id="IPR015797">
    <property type="entry name" value="NUDIX_hydrolase-like_dom_sf"/>
</dbReference>
<dbReference type="RefSeq" id="WP_085849838.1">
    <property type="nucleotide sequence ID" value="NZ_FNZV01000009.1"/>
</dbReference>
<dbReference type="PROSITE" id="PS00893">
    <property type="entry name" value="NUDIX_BOX"/>
    <property type="match status" value="1"/>
</dbReference>
<dbReference type="GO" id="GO:0006753">
    <property type="term" value="P:nucleoside phosphate metabolic process"/>
    <property type="evidence" value="ECO:0007669"/>
    <property type="project" value="TreeGrafter"/>
</dbReference>